<proteinExistence type="predicted"/>
<dbReference type="PATRIC" id="fig|322095.3.peg.1249"/>
<evidence type="ECO:0000256" key="1">
    <source>
        <dbReference type="SAM" id="Coils"/>
    </source>
</evidence>
<dbReference type="STRING" id="322095.HMPREF3185_01264"/>
<evidence type="ECO:0000313" key="2">
    <source>
        <dbReference type="EMBL" id="KXB75824.1"/>
    </source>
</evidence>
<keyword evidence="1" id="KW-0175">Coiled coil</keyword>
<protein>
    <submittedName>
        <fullName evidence="2">Uncharacterized protein</fullName>
    </submittedName>
</protein>
<comment type="caution">
    <text evidence="2">The sequence shown here is derived from an EMBL/GenBank/DDBJ whole genome shotgun (WGS) entry which is preliminary data.</text>
</comment>
<reference evidence="3" key="1">
    <citation type="submission" date="2016-01" db="EMBL/GenBank/DDBJ databases">
        <authorList>
            <person name="Mitreva M."/>
            <person name="Pepin K.H."/>
            <person name="Mihindukulasuriya K.A."/>
            <person name="Fulton R."/>
            <person name="Fronick C."/>
            <person name="O'Laughlin M."/>
            <person name="Miner T."/>
            <person name="Herter B."/>
            <person name="Rosa B.A."/>
            <person name="Cordes M."/>
            <person name="Tomlinson C."/>
            <person name="Wollam A."/>
            <person name="Palsikar V.B."/>
            <person name="Mardis E.R."/>
            <person name="Wilson R.K."/>
        </authorList>
    </citation>
    <scope>NUCLEOTIDE SEQUENCE [LARGE SCALE GENOMIC DNA]</scope>
    <source>
        <strain evidence="3">KA00683</strain>
    </source>
</reference>
<evidence type="ECO:0000313" key="3">
    <source>
        <dbReference type="Proteomes" id="UP000070224"/>
    </source>
</evidence>
<dbReference type="RefSeq" id="WP_060935531.1">
    <property type="nucleotide sequence ID" value="NZ_KQ960447.1"/>
</dbReference>
<keyword evidence="3" id="KW-1185">Reference proteome</keyword>
<gene>
    <name evidence="2" type="ORF">HMPREF3185_01264</name>
</gene>
<sequence length="99" mass="11746">MMNYLLLIGFTVLITLEIFDRVSIRPLVKIMEDLRAFDDDLLERLERALIDYARERRAHADAEEELVTLRNDLSKLKAEREQLQSELLEQLEKRTEEGE</sequence>
<dbReference type="EMBL" id="LSDK01000084">
    <property type="protein sequence ID" value="KXB75824.1"/>
    <property type="molecule type" value="Genomic_DNA"/>
</dbReference>
<dbReference type="Proteomes" id="UP000070224">
    <property type="component" value="Unassembled WGS sequence"/>
</dbReference>
<name>A0A134B7B5_9PORP</name>
<accession>A0A134B7B5</accession>
<organism evidence="2 3">
    <name type="scientific">Porphyromonas somerae</name>
    <dbReference type="NCBI Taxonomy" id="322095"/>
    <lineage>
        <taxon>Bacteria</taxon>
        <taxon>Pseudomonadati</taxon>
        <taxon>Bacteroidota</taxon>
        <taxon>Bacteroidia</taxon>
        <taxon>Bacteroidales</taxon>
        <taxon>Porphyromonadaceae</taxon>
        <taxon>Porphyromonas</taxon>
    </lineage>
</organism>
<dbReference type="AlphaFoldDB" id="A0A134B7B5"/>
<feature type="coiled-coil region" evidence="1">
    <location>
        <begin position="42"/>
        <end position="93"/>
    </location>
</feature>